<dbReference type="SMART" id="SM00345">
    <property type="entry name" value="HTH_GNTR"/>
    <property type="match status" value="1"/>
</dbReference>
<dbReference type="InterPro" id="IPR036390">
    <property type="entry name" value="WH_DNA-bd_sf"/>
</dbReference>
<evidence type="ECO:0000256" key="1">
    <source>
        <dbReference type="ARBA" id="ARBA00023015"/>
    </source>
</evidence>
<dbReference type="GO" id="GO:0003677">
    <property type="term" value="F:DNA binding"/>
    <property type="evidence" value="ECO:0007669"/>
    <property type="project" value="UniProtKB-KW"/>
</dbReference>
<dbReference type="AlphaFoldDB" id="A0A0R3LMK9"/>
<gene>
    <name evidence="5" type="ORF">CQ12_08300</name>
</gene>
<reference evidence="5 6" key="1">
    <citation type="submission" date="2014-03" db="EMBL/GenBank/DDBJ databases">
        <title>Bradyrhizobium valentinum sp. nov., isolated from effective nodules of Lupinus mariae-josephae, a lupine endemic of basic-lime soils in Eastern Spain.</title>
        <authorList>
            <person name="Duran D."/>
            <person name="Rey L."/>
            <person name="Navarro A."/>
            <person name="Busquets A."/>
            <person name="Imperial J."/>
            <person name="Ruiz-Argueso T."/>
        </authorList>
    </citation>
    <scope>NUCLEOTIDE SEQUENCE [LARGE SCALE GENOMIC DNA]</scope>
    <source>
        <strain evidence="5 6">PAC68</strain>
    </source>
</reference>
<dbReference type="InterPro" id="IPR008920">
    <property type="entry name" value="TF_FadR/GntR_C"/>
</dbReference>
<evidence type="ECO:0000256" key="3">
    <source>
        <dbReference type="ARBA" id="ARBA00023163"/>
    </source>
</evidence>
<name>A0A0R3LMK9_9BRAD</name>
<dbReference type="OrthoDB" id="8155773at2"/>
<dbReference type="PROSITE" id="PS50949">
    <property type="entry name" value="HTH_GNTR"/>
    <property type="match status" value="1"/>
</dbReference>
<protein>
    <recommendedName>
        <fullName evidence="4">HTH gntR-type domain-containing protein</fullName>
    </recommendedName>
</protein>
<dbReference type="Gene3D" id="1.10.10.10">
    <property type="entry name" value="Winged helix-like DNA-binding domain superfamily/Winged helix DNA-binding domain"/>
    <property type="match status" value="1"/>
</dbReference>
<keyword evidence="6" id="KW-1185">Reference proteome</keyword>
<feature type="domain" description="HTH gntR-type" evidence="4">
    <location>
        <begin position="15"/>
        <end position="82"/>
    </location>
</feature>
<comment type="caution">
    <text evidence="5">The sequence shown here is derived from an EMBL/GenBank/DDBJ whole genome shotgun (WGS) entry which is preliminary data.</text>
</comment>
<dbReference type="InterPro" id="IPR011711">
    <property type="entry name" value="GntR_C"/>
</dbReference>
<evidence type="ECO:0000256" key="2">
    <source>
        <dbReference type="ARBA" id="ARBA00023125"/>
    </source>
</evidence>
<dbReference type="InterPro" id="IPR036388">
    <property type="entry name" value="WH-like_DNA-bd_sf"/>
</dbReference>
<dbReference type="EMBL" id="LLXZ01000080">
    <property type="protein sequence ID" value="KRR08956.1"/>
    <property type="molecule type" value="Genomic_DNA"/>
</dbReference>
<dbReference type="SMART" id="SM00895">
    <property type="entry name" value="FCD"/>
    <property type="match status" value="1"/>
</dbReference>
<dbReference type="PANTHER" id="PTHR43537">
    <property type="entry name" value="TRANSCRIPTIONAL REGULATOR, GNTR FAMILY"/>
    <property type="match status" value="1"/>
</dbReference>
<evidence type="ECO:0000313" key="5">
    <source>
        <dbReference type="EMBL" id="KRR08956.1"/>
    </source>
</evidence>
<organism evidence="5 6">
    <name type="scientific">Bradyrhizobium jicamae</name>
    <dbReference type="NCBI Taxonomy" id="280332"/>
    <lineage>
        <taxon>Bacteria</taxon>
        <taxon>Pseudomonadati</taxon>
        <taxon>Pseudomonadota</taxon>
        <taxon>Alphaproteobacteria</taxon>
        <taxon>Hyphomicrobiales</taxon>
        <taxon>Nitrobacteraceae</taxon>
        <taxon>Bradyrhizobium</taxon>
    </lineage>
</organism>
<dbReference type="Pfam" id="PF07729">
    <property type="entry name" value="FCD"/>
    <property type="match status" value="1"/>
</dbReference>
<proteinExistence type="predicted"/>
<dbReference type="CDD" id="cd07377">
    <property type="entry name" value="WHTH_GntR"/>
    <property type="match status" value="1"/>
</dbReference>
<dbReference type="SUPFAM" id="SSF48008">
    <property type="entry name" value="GntR ligand-binding domain-like"/>
    <property type="match status" value="1"/>
</dbReference>
<keyword evidence="3" id="KW-0804">Transcription</keyword>
<dbReference type="GO" id="GO:0003700">
    <property type="term" value="F:DNA-binding transcription factor activity"/>
    <property type="evidence" value="ECO:0007669"/>
    <property type="project" value="InterPro"/>
</dbReference>
<accession>A0A0R3LMK9</accession>
<dbReference type="Gene3D" id="1.20.120.530">
    <property type="entry name" value="GntR ligand-binding domain-like"/>
    <property type="match status" value="1"/>
</dbReference>
<dbReference type="Pfam" id="PF00392">
    <property type="entry name" value="GntR"/>
    <property type="match status" value="1"/>
</dbReference>
<dbReference type="RefSeq" id="WP_057835695.1">
    <property type="nucleotide sequence ID" value="NZ_LLXZ01000080.1"/>
</dbReference>
<dbReference type="PANTHER" id="PTHR43537:SF45">
    <property type="entry name" value="GNTR FAMILY REGULATORY PROTEIN"/>
    <property type="match status" value="1"/>
</dbReference>
<evidence type="ECO:0000259" key="4">
    <source>
        <dbReference type="PROSITE" id="PS50949"/>
    </source>
</evidence>
<dbReference type="Proteomes" id="UP000050863">
    <property type="component" value="Unassembled WGS sequence"/>
</dbReference>
<dbReference type="STRING" id="280332.CQ12_08300"/>
<keyword evidence="2" id="KW-0238">DNA-binding</keyword>
<dbReference type="InterPro" id="IPR000524">
    <property type="entry name" value="Tscrpt_reg_HTH_GntR"/>
</dbReference>
<evidence type="ECO:0000313" key="6">
    <source>
        <dbReference type="Proteomes" id="UP000050863"/>
    </source>
</evidence>
<dbReference type="SUPFAM" id="SSF46785">
    <property type="entry name" value="Winged helix' DNA-binding domain"/>
    <property type="match status" value="1"/>
</dbReference>
<sequence>MEALQNGPLGLVSAPSLREQARQVIRGLVITGQMRPDQLYSVPRLAAELGVSATPVREALLDLEREGLLQAERNRGFRVVSLSLSELNETFAIRLLLEVPSVGDIAQGGLSKQQLSELHELAEATRQTADAGDLIAFLDADLKFHVQLIATLGNRSLAKLVETLRDRVRLHGFAGNDSPRDFLKQSAEEHFKLLDYVSKRDRAGAEATMQRHLERSRGAWGDRHNAAQAAKAAVLDDTS</sequence>
<keyword evidence="1" id="KW-0805">Transcription regulation</keyword>